<sequence length="131" mass="14767">MPNLDVIAGYTLANTRNVSSPSTQGQAYDGETPQHLFKIWSTYRFTQGPLEGFTLGGGAYFQSSTYRTTSYVQGGYTVFSAKLGYQFNRYLSADLSFDNLFDKQYFARAPYTIYSEYGAPRSVMLTLRATY</sequence>
<dbReference type="PANTHER" id="PTHR32552">
    <property type="entry name" value="FERRICHROME IRON RECEPTOR-RELATED"/>
    <property type="match status" value="1"/>
</dbReference>
<dbReference type="InterPro" id="IPR036942">
    <property type="entry name" value="Beta-barrel_TonB_sf"/>
</dbReference>
<evidence type="ECO:0000256" key="3">
    <source>
        <dbReference type="ARBA" id="ARBA00022452"/>
    </source>
</evidence>
<dbReference type="InterPro" id="IPR000531">
    <property type="entry name" value="Beta-barrel_TonB"/>
</dbReference>
<evidence type="ECO:0000256" key="7">
    <source>
        <dbReference type="ARBA" id="ARBA00023237"/>
    </source>
</evidence>
<comment type="similarity">
    <text evidence="8">Belongs to the TonB-dependent receptor family.</text>
</comment>
<keyword evidence="7 8" id="KW-0998">Cell outer membrane</keyword>
<evidence type="ECO:0000256" key="6">
    <source>
        <dbReference type="ARBA" id="ARBA00023136"/>
    </source>
</evidence>
<keyword evidence="3 8" id="KW-1134">Transmembrane beta strand</keyword>
<keyword evidence="5" id="KW-0798">TonB box</keyword>
<gene>
    <name evidence="10" type="ORF">SAMN05216551_106139</name>
</gene>
<comment type="subcellular location">
    <subcellularLocation>
        <location evidence="1 8">Cell outer membrane</location>
        <topology evidence="1 8">Multi-pass membrane protein</topology>
    </subcellularLocation>
</comment>
<dbReference type="Gene3D" id="2.40.170.20">
    <property type="entry name" value="TonB-dependent receptor, beta-barrel domain"/>
    <property type="match status" value="1"/>
</dbReference>
<evidence type="ECO:0000313" key="11">
    <source>
        <dbReference type="Proteomes" id="UP000243719"/>
    </source>
</evidence>
<dbReference type="PROSITE" id="PS52016">
    <property type="entry name" value="TONB_DEPENDENT_REC_3"/>
    <property type="match status" value="1"/>
</dbReference>
<dbReference type="EMBL" id="FNLO01000006">
    <property type="protein sequence ID" value="SDV48883.1"/>
    <property type="molecule type" value="Genomic_DNA"/>
</dbReference>
<dbReference type="Proteomes" id="UP000243719">
    <property type="component" value="Unassembled WGS sequence"/>
</dbReference>
<name>A0A1H2PQ20_9BURK</name>
<reference evidence="11" key="1">
    <citation type="submission" date="2016-09" db="EMBL/GenBank/DDBJ databases">
        <authorList>
            <person name="Varghese N."/>
            <person name="Submissions S."/>
        </authorList>
    </citation>
    <scope>NUCLEOTIDE SEQUENCE [LARGE SCALE GENOMIC DNA]</scope>
    <source>
        <strain evidence="11">JS23</strain>
    </source>
</reference>
<keyword evidence="4 8" id="KW-0812">Transmembrane</keyword>
<evidence type="ECO:0000256" key="4">
    <source>
        <dbReference type="ARBA" id="ARBA00022692"/>
    </source>
</evidence>
<dbReference type="AlphaFoldDB" id="A0A1H2PQ20"/>
<dbReference type="STRING" id="1770053.SAMN05216551_106139"/>
<keyword evidence="2 8" id="KW-0813">Transport</keyword>
<proteinExistence type="inferred from homology"/>
<organism evidence="10 11">
    <name type="scientific">Chitinasiproducens palmae</name>
    <dbReference type="NCBI Taxonomy" id="1770053"/>
    <lineage>
        <taxon>Bacteria</taxon>
        <taxon>Pseudomonadati</taxon>
        <taxon>Pseudomonadota</taxon>
        <taxon>Betaproteobacteria</taxon>
        <taxon>Burkholderiales</taxon>
        <taxon>Burkholderiaceae</taxon>
        <taxon>Chitinasiproducens</taxon>
    </lineage>
</organism>
<keyword evidence="11" id="KW-1185">Reference proteome</keyword>
<dbReference type="SUPFAM" id="SSF56935">
    <property type="entry name" value="Porins"/>
    <property type="match status" value="1"/>
</dbReference>
<accession>A0A1H2PQ20</accession>
<dbReference type="PANTHER" id="PTHR32552:SF74">
    <property type="entry name" value="HYDROXAMATE SIDEROPHORE RECEPTOR FHUE"/>
    <property type="match status" value="1"/>
</dbReference>
<keyword evidence="10" id="KW-0675">Receptor</keyword>
<feature type="domain" description="TonB-dependent receptor-like beta-barrel" evidence="9">
    <location>
        <begin position="4"/>
        <end position="100"/>
    </location>
</feature>
<evidence type="ECO:0000256" key="1">
    <source>
        <dbReference type="ARBA" id="ARBA00004571"/>
    </source>
</evidence>
<evidence type="ECO:0000256" key="5">
    <source>
        <dbReference type="ARBA" id="ARBA00023077"/>
    </source>
</evidence>
<evidence type="ECO:0000256" key="2">
    <source>
        <dbReference type="ARBA" id="ARBA00022448"/>
    </source>
</evidence>
<keyword evidence="6 8" id="KW-0472">Membrane</keyword>
<evidence type="ECO:0000256" key="8">
    <source>
        <dbReference type="PROSITE-ProRule" id="PRU01360"/>
    </source>
</evidence>
<evidence type="ECO:0000259" key="9">
    <source>
        <dbReference type="Pfam" id="PF00593"/>
    </source>
</evidence>
<dbReference type="GO" id="GO:0009279">
    <property type="term" value="C:cell outer membrane"/>
    <property type="evidence" value="ECO:0007669"/>
    <property type="project" value="UniProtKB-SubCell"/>
</dbReference>
<dbReference type="GO" id="GO:0015344">
    <property type="term" value="F:siderophore uptake transmembrane transporter activity"/>
    <property type="evidence" value="ECO:0007669"/>
    <property type="project" value="TreeGrafter"/>
</dbReference>
<dbReference type="InterPro" id="IPR039426">
    <property type="entry name" value="TonB-dep_rcpt-like"/>
</dbReference>
<dbReference type="Pfam" id="PF00593">
    <property type="entry name" value="TonB_dep_Rec_b-barrel"/>
    <property type="match status" value="1"/>
</dbReference>
<protein>
    <submittedName>
        <fullName evidence="10">Outer-membrane receptor for ferric coprogen and ferric-rhodotorulic acid</fullName>
    </submittedName>
</protein>
<evidence type="ECO:0000313" key="10">
    <source>
        <dbReference type="EMBL" id="SDV48883.1"/>
    </source>
</evidence>
<dbReference type="RefSeq" id="WP_170845125.1">
    <property type="nucleotide sequence ID" value="NZ_FNLO01000006.1"/>
</dbReference>